<organism evidence="1 2">
    <name type="scientific">Pseudoalteromonas phage J2-1</name>
    <dbReference type="NCBI Taxonomy" id="2023998"/>
    <lineage>
        <taxon>Viruses</taxon>
        <taxon>Duplodnaviria</taxon>
        <taxon>Heunggongvirae</taxon>
        <taxon>Uroviricota</taxon>
        <taxon>Caudoviricetes</taxon>
        <taxon>Qingdaovirus</taxon>
        <taxon>Qingdaovirus J21</taxon>
    </lineage>
</organism>
<dbReference type="GeneID" id="54981648"/>
<protein>
    <submittedName>
        <fullName evidence="1">Uncharacterized protein</fullName>
    </submittedName>
</protein>
<dbReference type="InterPro" id="IPR008593">
    <property type="entry name" value="Dam_MeTrfase"/>
</dbReference>
<dbReference type="Pfam" id="PF05869">
    <property type="entry name" value="Dam"/>
    <property type="match status" value="1"/>
</dbReference>
<proteinExistence type="predicted"/>
<evidence type="ECO:0000313" key="1">
    <source>
        <dbReference type="EMBL" id="ASU03325.1"/>
    </source>
</evidence>
<sequence>MNKSLMFSSDNQKWATRETCFRSIEQQLGRSYNVDPCCEESTAKCKLFITQEDDLFKVDSIREKFNLPKVEMFVNPPYGTMQKKFVEKVITLCEEDNVVADILIPSRTDTQLFHDVILPKANAVYFIKGRITFGDDAYWQWVWEQEFIDGKKNSLYQKFGKMNPAPFPSMVVSVGGKGIFQMSTLQLEKEKYDG</sequence>
<dbReference type="Proteomes" id="UP000222256">
    <property type="component" value="Segment"/>
</dbReference>
<evidence type="ECO:0000313" key="2">
    <source>
        <dbReference type="Proteomes" id="UP000222256"/>
    </source>
</evidence>
<accession>A0A223LH84</accession>
<dbReference type="GO" id="GO:0003677">
    <property type="term" value="F:DNA binding"/>
    <property type="evidence" value="ECO:0007669"/>
    <property type="project" value="InterPro"/>
</dbReference>
<dbReference type="GO" id="GO:0009307">
    <property type="term" value="P:DNA restriction-modification system"/>
    <property type="evidence" value="ECO:0007669"/>
    <property type="project" value="InterPro"/>
</dbReference>
<dbReference type="EMBL" id="MF370964">
    <property type="protein sequence ID" value="ASU03325.1"/>
    <property type="molecule type" value="Genomic_DNA"/>
</dbReference>
<keyword evidence="2" id="KW-1185">Reference proteome</keyword>
<name>A0A223LH84_9CAUD</name>
<dbReference type="KEGG" id="vg:54981648"/>
<reference evidence="1 2" key="1">
    <citation type="submission" date="2017-06" db="EMBL/GenBank/DDBJ databases">
        <title>A Novel Lytic Pseudoalteromonas phage Isolated from Qingdao coast of China.</title>
        <authorList>
            <person name="Li H."/>
        </authorList>
    </citation>
    <scope>NUCLEOTIDE SEQUENCE [LARGE SCALE GENOMIC DNA]</scope>
</reference>
<dbReference type="GO" id="GO:0009007">
    <property type="term" value="F:site-specific DNA-methyltransferase (adenine-specific) activity"/>
    <property type="evidence" value="ECO:0007669"/>
    <property type="project" value="InterPro"/>
</dbReference>
<dbReference type="RefSeq" id="YP_009791466.1">
    <property type="nucleotide sequence ID" value="NC_047839.1"/>
</dbReference>